<evidence type="ECO:0000313" key="4">
    <source>
        <dbReference type="EMBL" id="TWT72864.1"/>
    </source>
</evidence>
<keyword evidence="2 3" id="KW-0040">ANK repeat</keyword>
<keyword evidence="5" id="KW-1185">Reference proteome</keyword>
<keyword evidence="4" id="KW-0808">Transferase</keyword>
<gene>
    <name evidence="4" type="primary">ankX</name>
    <name evidence="4" type="ORF">CA85_13250</name>
</gene>
<name>A0A5C5YCP3_9BACT</name>
<protein>
    <submittedName>
        <fullName evidence="4">Phosphocholine transferase AnkX</fullName>
        <ecNumber evidence="4">2.7.1.-</ecNumber>
    </submittedName>
</protein>
<organism evidence="4 5">
    <name type="scientific">Allorhodopirellula solitaria</name>
    <dbReference type="NCBI Taxonomy" id="2527987"/>
    <lineage>
        <taxon>Bacteria</taxon>
        <taxon>Pseudomonadati</taxon>
        <taxon>Planctomycetota</taxon>
        <taxon>Planctomycetia</taxon>
        <taxon>Pirellulales</taxon>
        <taxon>Pirellulaceae</taxon>
        <taxon>Allorhodopirellula</taxon>
    </lineage>
</organism>
<dbReference type="PANTHER" id="PTHR24201">
    <property type="entry name" value="ANK_REP_REGION DOMAIN-CONTAINING PROTEIN"/>
    <property type="match status" value="1"/>
</dbReference>
<dbReference type="RefSeq" id="WP_146390478.1">
    <property type="nucleotide sequence ID" value="NZ_SJPK01000003.1"/>
</dbReference>
<dbReference type="InterPro" id="IPR002110">
    <property type="entry name" value="Ankyrin_rpt"/>
</dbReference>
<feature type="repeat" description="ANK" evidence="3">
    <location>
        <begin position="105"/>
        <end position="137"/>
    </location>
</feature>
<feature type="repeat" description="ANK" evidence="3">
    <location>
        <begin position="42"/>
        <end position="70"/>
    </location>
</feature>
<reference evidence="4 5" key="1">
    <citation type="submission" date="2019-02" db="EMBL/GenBank/DDBJ databases">
        <title>Deep-cultivation of Planctomycetes and their phenomic and genomic characterization uncovers novel biology.</title>
        <authorList>
            <person name="Wiegand S."/>
            <person name="Jogler M."/>
            <person name="Boedeker C."/>
            <person name="Pinto D."/>
            <person name="Vollmers J."/>
            <person name="Rivas-Marin E."/>
            <person name="Kohn T."/>
            <person name="Peeters S.H."/>
            <person name="Heuer A."/>
            <person name="Rast P."/>
            <person name="Oberbeckmann S."/>
            <person name="Bunk B."/>
            <person name="Jeske O."/>
            <person name="Meyerdierks A."/>
            <person name="Storesund J.E."/>
            <person name="Kallscheuer N."/>
            <person name="Luecker S."/>
            <person name="Lage O.M."/>
            <person name="Pohl T."/>
            <person name="Merkel B.J."/>
            <person name="Hornburger P."/>
            <person name="Mueller R.-W."/>
            <person name="Bruemmer F."/>
            <person name="Labrenz M."/>
            <person name="Spormann A.M."/>
            <person name="Op Den Camp H."/>
            <person name="Overmann J."/>
            <person name="Amann R."/>
            <person name="Jetten M.S.M."/>
            <person name="Mascher T."/>
            <person name="Medema M.H."/>
            <person name="Devos D.P."/>
            <person name="Kaster A.-K."/>
            <person name="Ovreas L."/>
            <person name="Rohde M."/>
            <person name="Galperin M.Y."/>
            <person name="Jogler C."/>
        </authorList>
    </citation>
    <scope>NUCLEOTIDE SEQUENCE [LARGE SCALE GENOMIC DNA]</scope>
    <source>
        <strain evidence="4 5">CA85</strain>
    </source>
</reference>
<evidence type="ECO:0000256" key="3">
    <source>
        <dbReference type="PROSITE-ProRule" id="PRU00023"/>
    </source>
</evidence>
<dbReference type="Pfam" id="PF12796">
    <property type="entry name" value="Ank_2"/>
    <property type="match status" value="1"/>
</dbReference>
<evidence type="ECO:0000256" key="2">
    <source>
        <dbReference type="ARBA" id="ARBA00023043"/>
    </source>
</evidence>
<dbReference type="Gene3D" id="1.25.40.20">
    <property type="entry name" value="Ankyrin repeat-containing domain"/>
    <property type="match status" value="1"/>
</dbReference>
<keyword evidence="1" id="KW-0677">Repeat</keyword>
<dbReference type="InterPro" id="IPR036770">
    <property type="entry name" value="Ankyrin_rpt-contain_sf"/>
</dbReference>
<dbReference type="PROSITE" id="PS50088">
    <property type="entry name" value="ANK_REPEAT"/>
    <property type="match status" value="2"/>
</dbReference>
<comment type="caution">
    <text evidence="4">The sequence shown here is derived from an EMBL/GenBank/DDBJ whole genome shotgun (WGS) entry which is preliminary data.</text>
</comment>
<evidence type="ECO:0000313" key="5">
    <source>
        <dbReference type="Proteomes" id="UP000318053"/>
    </source>
</evidence>
<dbReference type="InterPro" id="IPR050776">
    <property type="entry name" value="Ank_Repeat/CDKN_Inhibitor"/>
</dbReference>
<sequence length="223" mass="23332">MESPNTQSYVEHSHLIYASDEVSGEDVGAENQAAAVDVPGAALHSAAASDDIETIERLVAEGTDVNAIPRGFTVTALAMAASYGTPETIHTLVRLGADLQAQGSEGVSPLLFAVQSGNASNLSTLLELGADPHQVDAITGSLLHHAAIVQSSEALSVLLTHGVDPAIENEEGNTPLEYITTRRSAIEQALAGMNSQDAALLSECLQSFLKMEQVLQSREVSDD</sequence>
<dbReference type="AlphaFoldDB" id="A0A5C5YCP3"/>
<dbReference type="Proteomes" id="UP000318053">
    <property type="component" value="Unassembled WGS sequence"/>
</dbReference>
<proteinExistence type="predicted"/>
<dbReference type="EMBL" id="SJPK01000003">
    <property type="protein sequence ID" value="TWT72864.1"/>
    <property type="molecule type" value="Genomic_DNA"/>
</dbReference>
<accession>A0A5C5YCP3</accession>
<dbReference type="EC" id="2.7.1.-" evidence="4"/>
<dbReference type="OrthoDB" id="6692170at2"/>
<dbReference type="GO" id="GO:0016740">
    <property type="term" value="F:transferase activity"/>
    <property type="evidence" value="ECO:0007669"/>
    <property type="project" value="UniProtKB-KW"/>
</dbReference>
<dbReference type="SMART" id="SM00248">
    <property type="entry name" value="ANK"/>
    <property type="match status" value="4"/>
</dbReference>
<dbReference type="PROSITE" id="PS50297">
    <property type="entry name" value="ANK_REP_REGION"/>
    <property type="match status" value="1"/>
</dbReference>
<evidence type="ECO:0000256" key="1">
    <source>
        <dbReference type="ARBA" id="ARBA00022737"/>
    </source>
</evidence>
<dbReference type="SUPFAM" id="SSF48403">
    <property type="entry name" value="Ankyrin repeat"/>
    <property type="match status" value="1"/>
</dbReference>